<evidence type="ECO:0000259" key="10">
    <source>
        <dbReference type="Pfam" id="PF04389"/>
    </source>
</evidence>
<keyword evidence="3 9" id="KW-0645">Protease</keyword>
<keyword evidence="5" id="KW-0732">Signal</keyword>
<name>A0A4P9Z4S0_9FUNG</name>
<accession>A0A4P9Z4S0</accession>
<dbReference type="GO" id="GO:0008235">
    <property type="term" value="F:metalloexopeptidase activity"/>
    <property type="evidence" value="ECO:0007669"/>
    <property type="project" value="InterPro"/>
</dbReference>
<keyword evidence="6 9" id="KW-0378">Hydrolase</keyword>
<evidence type="ECO:0000256" key="6">
    <source>
        <dbReference type="ARBA" id="ARBA00022801"/>
    </source>
</evidence>
<evidence type="ECO:0000256" key="1">
    <source>
        <dbReference type="ARBA" id="ARBA00001947"/>
    </source>
</evidence>
<dbReference type="InterPro" id="IPR007484">
    <property type="entry name" value="Peptidase_M28"/>
</dbReference>
<evidence type="ECO:0000256" key="8">
    <source>
        <dbReference type="ARBA" id="ARBA00043962"/>
    </source>
</evidence>
<dbReference type="PANTHER" id="PTHR12147">
    <property type="entry name" value="METALLOPEPTIDASE M28 FAMILY MEMBER"/>
    <property type="match status" value="1"/>
</dbReference>
<feature type="domain" description="Peptidase M28" evidence="10">
    <location>
        <begin position="131"/>
        <end position="332"/>
    </location>
</feature>
<dbReference type="GO" id="GO:0046872">
    <property type="term" value="F:metal ion binding"/>
    <property type="evidence" value="ECO:0007669"/>
    <property type="project" value="UniProtKB-KW"/>
</dbReference>
<gene>
    <name evidence="11" type="ORF">SYNPS1DRAFT_32437</name>
</gene>
<evidence type="ECO:0000256" key="7">
    <source>
        <dbReference type="ARBA" id="ARBA00022833"/>
    </source>
</evidence>
<keyword evidence="12" id="KW-1185">Reference proteome</keyword>
<keyword evidence="4 9" id="KW-0479">Metal-binding</keyword>
<dbReference type="CDD" id="cd03879">
    <property type="entry name" value="M28_AAP"/>
    <property type="match status" value="1"/>
</dbReference>
<keyword evidence="2" id="KW-0031">Aminopeptidase</keyword>
<dbReference type="GO" id="GO:0004177">
    <property type="term" value="F:aminopeptidase activity"/>
    <property type="evidence" value="ECO:0007669"/>
    <property type="project" value="UniProtKB-KW"/>
</dbReference>
<dbReference type="Proteomes" id="UP000278143">
    <property type="component" value="Unassembled WGS sequence"/>
</dbReference>
<protein>
    <recommendedName>
        <fullName evidence="9">Peptide hydrolase</fullName>
        <ecNumber evidence="9">3.4.-.-</ecNumber>
    </recommendedName>
</protein>
<dbReference type="PANTHER" id="PTHR12147:SF56">
    <property type="entry name" value="AMINOPEPTIDASE YDR415C-RELATED"/>
    <property type="match status" value="1"/>
</dbReference>
<sequence length="341" mass="37056">MPESQFWAIKKRGQDFMDVTFQPDLDDKAEEIRRAQAHSSSEKGASFALGAAGTLAHAKDAQPIVDSCNTALMKSVLNKLVSFKNRYYRSPTGTESANWLFGAVQEVAKNAKPGVKISVSQFKHRFNQPSIIARIDGQPGQDEAVIVGAHQDSINLYDRMNGVAPGADDDGSGSVSVIEAFRALVDAGFKPKRPLEFHWYAGEEAGLLGSQDIAASYQKAGRKVAGMLQLDMTGTPAQGRLNEIGIISDNVDAELTQTVEQLAGQFVPDVTHKQFRCGYGCSDHASWTKAGYKSAFPFESAGLEDNNNIHTPDDTIDKVSFEHVVRFSKIAVGFAVELSLR</sequence>
<dbReference type="OrthoDB" id="2214at2759"/>
<evidence type="ECO:0000256" key="3">
    <source>
        <dbReference type="ARBA" id="ARBA00022670"/>
    </source>
</evidence>
<dbReference type="InterPro" id="IPR045175">
    <property type="entry name" value="M28_fam"/>
</dbReference>
<proteinExistence type="inferred from homology"/>
<evidence type="ECO:0000256" key="4">
    <source>
        <dbReference type="ARBA" id="ARBA00022723"/>
    </source>
</evidence>
<organism evidence="11 12">
    <name type="scientific">Syncephalis pseudoplumigaleata</name>
    <dbReference type="NCBI Taxonomy" id="1712513"/>
    <lineage>
        <taxon>Eukaryota</taxon>
        <taxon>Fungi</taxon>
        <taxon>Fungi incertae sedis</taxon>
        <taxon>Zoopagomycota</taxon>
        <taxon>Zoopagomycotina</taxon>
        <taxon>Zoopagomycetes</taxon>
        <taxon>Zoopagales</taxon>
        <taxon>Piptocephalidaceae</taxon>
        <taxon>Syncephalis</taxon>
    </lineage>
</organism>
<evidence type="ECO:0000313" key="11">
    <source>
        <dbReference type="EMBL" id="RKP27506.1"/>
    </source>
</evidence>
<evidence type="ECO:0000256" key="2">
    <source>
        <dbReference type="ARBA" id="ARBA00022438"/>
    </source>
</evidence>
<evidence type="ECO:0000313" key="12">
    <source>
        <dbReference type="Proteomes" id="UP000278143"/>
    </source>
</evidence>
<evidence type="ECO:0000256" key="5">
    <source>
        <dbReference type="ARBA" id="ARBA00022729"/>
    </source>
</evidence>
<dbReference type="EC" id="3.4.-.-" evidence="9"/>
<dbReference type="Gene3D" id="3.40.630.10">
    <property type="entry name" value="Zn peptidases"/>
    <property type="match status" value="1"/>
</dbReference>
<keyword evidence="7 9" id="KW-0862">Zinc</keyword>
<dbReference type="EMBL" id="KZ989195">
    <property type="protein sequence ID" value="RKP27506.1"/>
    <property type="molecule type" value="Genomic_DNA"/>
</dbReference>
<reference evidence="12" key="1">
    <citation type="journal article" date="2018" name="Nat. Microbiol.">
        <title>Leveraging single-cell genomics to expand the fungal tree of life.</title>
        <authorList>
            <person name="Ahrendt S.R."/>
            <person name="Quandt C.A."/>
            <person name="Ciobanu D."/>
            <person name="Clum A."/>
            <person name="Salamov A."/>
            <person name="Andreopoulos B."/>
            <person name="Cheng J.F."/>
            <person name="Woyke T."/>
            <person name="Pelin A."/>
            <person name="Henrissat B."/>
            <person name="Reynolds N.K."/>
            <person name="Benny G.L."/>
            <person name="Smith M.E."/>
            <person name="James T.Y."/>
            <person name="Grigoriev I.V."/>
        </authorList>
    </citation>
    <scope>NUCLEOTIDE SEQUENCE [LARGE SCALE GENOMIC DNA]</scope>
    <source>
        <strain evidence="12">Benny S71-1</strain>
    </source>
</reference>
<comment type="cofactor">
    <cofactor evidence="1">
        <name>Zn(2+)</name>
        <dbReference type="ChEBI" id="CHEBI:29105"/>
    </cofactor>
</comment>
<dbReference type="AlphaFoldDB" id="A0A4P9Z4S0"/>
<dbReference type="SUPFAM" id="SSF53187">
    <property type="entry name" value="Zn-dependent exopeptidases"/>
    <property type="match status" value="1"/>
</dbReference>
<dbReference type="GO" id="GO:0006508">
    <property type="term" value="P:proteolysis"/>
    <property type="evidence" value="ECO:0007669"/>
    <property type="project" value="UniProtKB-KW"/>
</dbReference>
<comment type="similarity">
    <text evidence="8">Belongs to the peptidase M28 family. M28E subfamily.</text>
</comment>
<evidence type="ECO:0000256" key="9">
    <source>
        <dbReference type="RuleBase" id="RU361240"/>
    </source>
</evidence>
<dbReference type="Pfam" id="PF04389">
    <property type="entry name" value="Peptidase_M28"/>
    <property type="match status" value="1"/>
</dbReference>